<evidence type="ECO:0000313" key="1">
    <source>
        <dbReference type="EMBL" id="JAH26404.1"/>
    </source>
</evidence>
<reference evidence="1" key="2">
    <citation type="journal article" date="2015" name="Fish Shellfish Immunol.">
        <title>Early steps in the European eel (Anguilla anguilla)-Vibrio vulnificus interaction in the gills: Role of the RtxA13 toxin.</title>
        <authorList>
            <person name="Callol A."/>
            <person name="Pajuelo D."/>
            <person name="Ebbesson L."/>
            <person name="Teles M."/>
            <person name="MacKenzie S."/>
            <person name="Amaro C."/>
        </authorList>
    </citation>
    <scope>NUCLEOTIDE SEQUENCE</scope>
</reference>
<reference evidence="1" key="1">
    <citation type="submission" date="2014-11" db="EMBL/GenBank/DDBJ databases">
        <authorList>
            <person name="Amaro Gonzalez C."/>
        </authorList>
    </citation>
    <scope>NUCLEOTIDE SEQUENCE</scope>
</reference>
<accession>A0A0E9RBD6</accession>
<organism evidence="1">
    <name type="scientific">Anguilla anguilla</name>
    <name type="common">European freshwater eel</name>
    <name type="synonym">Muraena anguilla</name>
    <dbReference type="NCBI Taxonomy" id="7936"/>
    <lineage>
        <taxon>Eukaryota</taxon>
        <taxon>Metazoa</taxon>
        <taxon>Chordata</taxon>
        <taxon>Craniata</taxon>
        <taxon>Vertebrata</taxon>
        <taxon>Euteleostomi</taxon>
        <taxon>Actinopterygii</taxon>
        <taxon>Neopterygii</taxon>
        <taxon>Teleostei</taxon>
        <taxon>Anguilliformes</taxon>
        <taxon>Anguillidae</taxon>
        <taxon>Anguilla</taxon>
    </lineage>
</organism>
<name>A0A0E9RBD6_ANGAN</name>
<dbReference type="EMBL" id="GBXM01082173">
    <property type="protein sequence ID" value="JAH26404.1"/>
    <property type="molecule type" value="Transcribed_RNA"/>
</dbReference>
<proteinExistence type="predicted"/>
<sequence>MWTQLSSRPPLRSRHWLLFRHFLHCRRV</sequence>
<dbReference type="AlphaFoldDB" id="A0A0E9RBD6"/>
<protein>
    <submittedName>
        <fullName evidence="1">Uncharacterized protein</fullName>
    </submittedName>
</protein>